<gene>
    <name evidence="2" type="ORF">Tci_048069</name>
</gene>
<protein>
    <submittedName>
        <fullName evidence="2">RNA-directed DNA polymerase, eukaryota, reverse transcriptase zinc-binding domain protein</fullName>
    </submittedName>
</protein>
<comment type="caution">
    <text evidence="2">The sequence shown here is derived from an EMBL/GenBank/DDBJ whole genome shotgun (WGS) entry which is preliminary data.</text>
</comment>
<keyword evidence="2" id="KW-0695">RNA-directed DNA polymerase</keyword>
<evidence type="ECO:0000313" key="2">
    <source>
        <dbReference type="EMBL" id="GEU76091.1"/>
    </source>
</evidence>
<feature type="compositionally biased region" description="Basic and acidic residues" evidence="1">
    <location>
        <begin position="177"/>
        <end position="189"/>
    </location>
</feature>
<reference evidence="2" key="1">
    <citation type="journal article" date="2019" name="Sci. Rep.">
        <title>Draft genome of Tanacetum cinerariifolium, the natural source of mosquito coil.</title>
        <authorList>
            <person name="Yamashiro T."/>
            <person name="Shiraishi A."/>
            <person name="Satake H."/>
            <person name="Nakayama K."/>
        </authorList>
    </citation>
    <scope>NUCLEOTIDE SEQUENCE</scope>
</reference>
<organism evidence="2">
    <name type="scientific">Tanacetum cinerariifolium</name>
    <name type="common">Dalmatian daisy</name>
    <name type="synonym">Chrysanthemum cinerariifolium</name>
    <dbReference type="NCBI Taxonomy" id="118510"/>
    <lineage>
        <taxon>Eukaryota</taxon>
        <taxon>Viridiplantae</taxon>
        <taxon>Streptophyta</taxon>
        <taxon>Embryophyta</taxon>
        <taxon>Tracheophyta</taxon>
        <taxon>Spermatophyta</taxon>
        <taxon>Magnoliopsida</taxon>
        <taxon>eudicotyledons</taxon>
        <taxon>Gunneridae</taxon>
        <taxon>Pentapetalae</taxon>
        <taxon>asterids</taxon>
        <taxon>campanulids</taxon>
        <taxon>Asterales</taxon>
        <taxon>Asteraceae</taxon>
        <taxon>Asteroideae</taxon>
        <taxon>Anthemideae</taxon>
        <taxon>Anthemidinae</taxon>
        <taxon>Tanacetum</taxon>
    </lineage>
</organism>
<dbReference type="EMBL" id="BKCJ010007210">
    <property type="protein sequence ID" value="GEU76091.1"/>
    <property type="molecule type" value="Genomic_DNA"/>
</dbReference>
<proteinExistence type="predicted"/>
<dbReference type="GO" id="GO:0003964">
    <property type="term" value="F:RNA-directed DNA polymerase activity"/>
    <property type="evidence" value="ECO:0007669"/>
    <property type="project" value="UniProtKB-KW"/>
</dbReference>
<sequence length="457" mass="53043">MSSQEIETPSPATACSFNIEIRVELYSCRFLPKLSPGLNNPEKVYEMTPHQVEPFKSDHEVNTYSKSPESISNINCNAHIKLESKTDSPKGKPLYANMIGRIRFARVLVEVEACNEFKEFVDFKYKDDKGEETEKKKFDDDKFVYARTYEAKRQQYKGGTQFNNKIKRNDHKYIWNRNEKGNQRQDYRPKAARKTRQKVDAESNVSDEEDVLEDTGHVGKSMEEMKLIGWMALSTLQSNFMIVFVGRSSISKDMQEFQDCVNNIEMEDICSSGFYFTWIKSPQNPLVGTLKKLDKAMINKKFLSSFDKQSKIDSDPSNNVNKEGNVAILKEYKEAMSNEGKLILQKTKIEWLKEAKKNSGYFHKFLRSKHHKSRIESICDESGKRYDGDQVPEQFVKHFEQFLGCNEMHNPDITMEEYIQYETEKALRKIKCITGKLLKLKFSSEPTLSSQHVDKVN</sequence>
<feature type="region of interest" description="Disordered" evidence="1">
    <location>
        <begin position="177"/>
        <end position="215"/>
    </location>
</feature>
<keyword evidence="2" id="KW-0808">Transferase</keyword>
<name>A0A6L2MQ23_TANCI</name>
<keyword evidence="2" id="KW-0548">Nucleotidyltransferase</keyword>
<accession>A0A6L2MQ23</accession>
<evidence type="ECO:0000256" key="1">
    <source>
        <dbReference type="SAM" id="MobiDB-lite"/>
    </source>
</evidence>
<dbReference type="AlphaFoldDB" id="A0A6L2MQ23"/>